<dbReference type="Pfam" id="PF00034">
    <property type="entry name" value="Cytochrom_C"/>
    <property type="match status" value="2"/>
</dbReference>
<evidence type="ECO:0000256" key="1">
    <source>
        <dbReference type="ARBA" id="ARBA00004418"/>
    </source>
</evidence>
<keyword evidence="10" id="KW-0732">Signal</keyword>
<feature type="domain" description="Cytochrome c" evidence="11">
    <location>
        <begin position="43"/>
        <end position="122"/>
    </location>
</feature>
<name>A0A375JAS0_9BURK</name>
<evidence type="ECO:0000256" key="3">
    <source>
        <dbReference type="ARBA" id="ARBA00022617"/>
    </source>
</evidence>
<dbReference type="PROSITE" id="PS51007">
    <property type="entry name" value="CYTC"/>
    <property type="match status" value="2"/>
</dbReference>
<feature type="binding site" description="axial binding residue" evidence="9">
    <location>
        <position position="60"/>
    </location>
    <ligand>
        <name>heme c</name>
        <dbReference type="ChEBI" id="CHEBI:61717"/>
        <label>1</label>
    </ligand>
    <ligandPart>
        <name>Fe</name>
        <dbReference type="ChEBI" id="CHEBI:18248"/>
    </ligandPart>
</feature>
<keyword evidence="7 9" id="KW-0408">Iron</keyword>
<dbReference type="PANTHER" id="PTHR33751">
    <property type="entry name" value="CBB3-TYPE CYTOCHROME C OXIDASE SUBUNIT FIXP"/>
    <property type="match status" value="1"/>
</dbReference>
<feature type="chain" id="PRO_5016944655" evidence="10">
    <location>
        <begin position="18"/>
        <end position="224"/>
    </location>
</feature>
<keyword evidence="2" id="KW-0813">Transport</keyword>
<evidence type="ECO:0000256" key="5">
    <source>
        <dbReference type="ARBA" id="ARBA00022764"/>
    </source>
</evidence>
<gene>
    <name evidence="12" type="ORF">CBM2634_B170023</name>
</gene>
<evidence type="ECO:0000313" key="13">
    <source>
        <dbReference type="Proteomes" id="UP000256805"/>
    </source>
</evidence>
<feature type="binding site" description="covalent" evidence="8">
    <location>
        <position position="148"/>
    </location>
    <ligand>
        <name>heme c</name>
        <dbReference type="ChEBI" id="CHEBI:61717"/>
        <label>2</label>
    </ligand>
</feature>
<feature type="binding site" description="covalent" evidence="8">
    <location>
        <position position="151"/>
    </location>
    <ligand>
        <name>heme c</name>
        <dbReference type="ChEBI" id="CHEBI:61717"/>
        <label>2</label>
    </ligand>
</feature>
<evidence type="ECO:0000256" key="4">
    <source>
        <dbReference type="ARBA" id="ARBA00022723"/>
    </source>
</evidence>
<keyword evidence="4 9" id="KW-0479">Metal-binding</keyword>
<reference evidence="12 13" key="1">
    <citation type="submission" date="2018-01" db="EMBL/GenBank/DDBJ databases">
        <authorList>
            <person name="Gaut B.S."/>
            <person name="Morton B.R."/>
            <person name="Clegg M.T."/>
            <person name="Duvall M.R."/>
        </authorList>
    </citation>
    <scope>NUCLEOTIDE SEQUENCE [LARGE SCALE GENOMIC DNA]</scope>
    <source>
        <strain evidence="12">Cupriavidus taiwanensis cmp 52</strain>
    </source>
</reference>
<comment type="PTM">
    <text evidence="8">Binds 2 heme c groups covalently per subunit.</text>
</comment>
<dbReference type="InterPro" id="IPR024167">
    <property type="entry name" value="Cytochrome_c4-like"/>
</dbReference>
<keyword evidence="5" id="KW-0574">Periplasm</keyword>
<feature type="binding site" description="axial binding residue" evidence="9">
    <location>
        <position position="192"/>
    </location>
    <ligand>
        <name>heme c</name>
        <dbReference type="ChEBI" id="CHEBI:61717"/>
        <label>2</label>
    </ligand>
    <ligandPart>
        <name>Fe</name>
        <dbReference type="ChEBI" id="CHEBI:18248"/>
    </ligandPart>
</feature>
<dbReference type="InterPro" id="IPR009056">
    <property type="entry name" value="Cyt_c-like_dom"/>
</dbReference>
<feature type="binding site" description="covalent" evidence="8">
    <location>
        <position position="56"/>
    </location>
    <ligand>
        <name>heme c</name>
        <dbReference type="ChEBI" id="CHEBI:61717"/>
        <label>1</label>
    </ligand>
</feature>
<dbReference type="PIRSF" id="PIRSF000005">
    <property type="entry name" value="Cytochrome_c4"/>
    <property type="match status" value="1"/>
</dbReference>
<feature type="domain" description="Cytochrome c" evidence="11">
    <location>
        <begin position="134"/>
        <end position="215"/>
    </location>
</feature>
<dbReference type="InterPro" id="IPR036909">
    <property type="entry name" value="Cyt_c-like_dom_sf"/>
</dbReference>
<evidence type="ECO:0000256" key="10">
    <source>
        <dbReference type="SAM" id="SignalP"/>
    </source>
</evidence>
<dbReference type="PANTHER" id="PTHR33751:SF9">
    <property type="entry name" value="CYTOCHROME C4"/>
    <property type="match status" value="1"/>
</dbReference>
<evidence type="ECO:0000256" key="2">
    <source>
        <dbReference type="ARBA" id="ARBA00022448"/>
    </source>
</evidence>
<dbReference type="InterPro" id="IPR050597">
    <property type="entry name" value="Cytochrome_c_Oxidase_Subunit"/>
</dbReference>
<dbReference type="Proteomes" id="UP000256805">
    <property type="component" value="Unassembled WGS sequence"/>
</dbReference>
<evidence type="ECO:0000313" key="12">
    <source>
        <dbReference type="EMBL" id="SPS00696.1"/>
    </source>
</evidence>
<dbReference type="GO" id="GO:0009055">
    <property type="term" value="F:electron transfer activity"/>
    <property type="evidence" value="ECO:0007669"/>
    <property type="project" value="InterPro"/>
</dbReference>
<evidence type="ECO:0000259" key="11">
    <source>
        <dbReference type="PROSITE" id="PS51007"/>
    </source>
</evidence>
<dbReference type="AlphaFoldDB" id="A0A375JAS0"/>
<evidence type="ECO:0000256" key="9">
    <source>
        <dbReference type="PIRSR" id="PIRSR000005-2"/>
    </source>
</evidence>
<sequence length="224" mass="23677">MKMKRAMFATAAVVAVAAAFLVTDFVDYHRFGTALDNQAQASQATGGPWPQFAETCFACHGSHGQSRNAEYPALAGQPAAYLEAQLHAFASGQRDDPTMGPLASNLTDDQIRSLAAYYAGQAPAGSPDVTESTALETRGKAVVQARSCQACHGEALTGKDLAPRLAGQGEHYLAHQLVAFRSGKRHDATGGMDAIAATLSNEDIPAVARYLARMSPDRREIGAR</sequence>
<feature type="signal peptide" evidence="10">
    <location>
        <begin position="1"/>
        <end position="17"/>
    </location>
</feature>
<feature type="binding site" description="axial binding residue" evidence="9">
    <location>
        <position position="99"/>
    </location>
    <ligand>
        <name>heme c</name>
        <dbReference type="ChEBI" id="CHEBI:61717"/>
        <label>1</label>
    </ligand>
    <ligandPart>
        <name>Fe</name>
        <dbReference type="ChEBI" id="CHEBI:18248"/>
    </ligandPart>
</feature>
<dbReference type="GO" id="GO:0020037">
    <property type="term" value="F:heme binding"/>
    <property type="evidence" value="ECO:0007669"/>
    <property type="project" value="InterPro"/>
</dbReference>
<dbReference type="SUPFAM" id="SSF46626">
    <property type="entry name" value="Cytochrome c"/>
    <property type="match status" value="2"/>
</dbReference>
<organism evidence="12 13">
    <name type="scientific">Cupriavidus taiwanensis</name>
    <dbReference type="NCBI Taxonomy" id="164546"/>
    <lineage>
        <taxon>Bacteria</taxon>
        <taxon>Pseudomonadati</taxon>
        <taxon>Pseudomonadota</taxon>
        <taxon>Betaproteobacteria</taxon>
        <taxon>Burkholderiales</taxon>
        <taxon>Burkholderiaceae</taxon>
        <taxon>Cupriavidus</taxon>
    </lineage>
</organism>
<feature type="binding site" description="covalent" evidence="8">
    <location>
        <position position="59"/>
    </location>
    <ligand>
        <name>heme c</name>
        <dbReference type="ChEBI" id="CHEBI:61717"/>
        <label>1</label>
    </ligand>
</feature>
<keyword evidence="3 8" id="KW-0349">Heme</keyword>
<evidence type="ECO:0000256" key="8">
    <source>
        <dbReference type="PIRSR" id="PIRSR000005-1"/>
    </source>
</evidence>
<evidence type="ECO:0000256" key="7">
    <source>
        <dbReference type="ARBA" id="ARBA00023004"/>
    </source>
</evidence>
<comment type="subcellular location">
    <subcellularLocation>
        <location evidence="1">Periplasm</location>
    </subcellularLocation>
</comment>
<dbReference type="GO" id="GO:0005506">
    <property type="term" value="F:iron ion binding"/>
    <property type="evidence" value="ECO:0007669"/>
    <property type="project" value="InterPro"/>
</dbReference>
<proteinExistence type="predicted"/>
<dbReference type="EMBL" id="OVTA01000040">
    <property type="protein sequence ID" value="SPS00696.1"/>
    <property type="molecule type" value="Genomic_DNA"/>
</dbReference>
<keyword evidence="6" id="KW-0249">Electron transport</keyword>
<accession>A0A375JAS0</accession>
<protein>
    <submittedName>
        <fullName evidence="12">Cytochrome c553</fullName>
    </submittedName>
</protein>
<dbReference type="GO" id="GO:0042597">
    <property type="term" value="C:periplasmic space"/>
    <property type="evidence" value="ECO:0007669"/>
    <property type="project" value="UniProtKB-SubCell"/>
</dbReference>
<feature type="binding site" description="axial binding residue" evidence="9">
    <location>
        <position position="152"/>
    </location>
    <ligand>
        <name>heme c</name>
        <dbReference type="ChEBI" id="CHEBI:61717"/>
        <label>2</label>
    </ligand>
    <ligandPart>
        <name>Fe</name>
        <dbReference type="ChEBI" id="CHEBI:18248"/>
    </ligandPart>
</feature>
<evidence type="ECO:0000256" key="6">
    <source>
        <dbReference type="ARBA" id="ARBA00022982"/>
    </source>
</evidence>
<dbReference type="Gene3D" id="1.10.760.10">
    <property type="entry name" value="Cytochrome c-like domain"/>
    <property type="match status" value="2"/>
</dbReference>